<evidence type="ECO:0000256" key="1">
    <source>
        <dbReference type="ARBA" id="ARBA00004240"/>
    </source>
</evidence>
<dbReference type="InterPro" id="IPR035595">
    <property type="entry name" value="UDP_glycos_trans_CS"/>
</dbReference>
<name>A0A1R3FZV2_COCAP</name>
<dbReference type="Proteomes" id="UP000188268">
    <property type="component" value="Unassembled WGS sequence"/>
</dbReference>
<dbReference type="EMBL" id="AWWV01015866">
    <property type="protein sequence ID" value="OMO51300.1"/>
    <property type="molecule type" value="Genomic_DNA"/>
</dbReference>
<dbReference type="OrthoDB" id="5835829at2759"/>
<evidence type="ECO:0000256" key="8">
    <source>
        <dbReference type="ARBA" id="ARBA00022892"/>
    </source>
</evidence>
<keyword evidence="8" id="KW-0931">ER-Golgi transport</keyword>
<evidence type="ECO:0000256" key="5">
    <source>
        <dbReference type="ARBA" id="ARBA00022676"/>
    </source>
</evidence>
<dbReference type="FunFam" id="3.40.50.2000:FF:000095">
    <property type="entry name" value="Glycosyltransferase"/>
    <property type="match status" value="1"/>
</dbReference>
<dbReference type="Pfam" id="PF04099">
    <property type="entry name" value="Sybindin"/>
    <property type="match status" value="1"/>
</dbReference>
<comment type="similarity">
    <text evidence="3">Belongs to the UDP-glycosyltransferase family.</text>
</comment>
<accession>A0A1R3FZV2</accession>
<comment type="subcellular location">
    <subcellularLocation>
        <location evidence="1">Endoplasmic reticulum</location>
    </subcellularLocation>
    <subcellularLocation>
        <location evidence="2">Golgi apparatus</location>
    </subcellularLocation>
</comment>
<dbReference type="InterPro" id="IPR007233">
    <property type="entry name" value="TRAPPC"/>
</dbReference>
<dbReference type="InterPro" id="IPR050481">
    <property type="entry name" value="UDP-glycosyltransf_plant"/>
</dbReference>
<dbReference type="PROSITE" id="PS00375">
    <property type="entry name" value="UDPGT"/>
    <property type="match status" value="1"/>
</dbReference>
<dbReference type="SMART" id="SM01399">
    <property type="entry name" value="Sybindin"/>
    <property type="match status" value="1"/>
</dbReference>
<evidence type="ECO:0000313" key="10">
    <source>
        <dbReference type="EMBL" id="OMO51300.1"/>
    </source>
</evidence>
<organism evidence="10 11">
    <name type="scientific">Corchorus capsularis</name>
    <name type="common">Jute</name>
    <dbReference type="NCBI Taxonomy" id="210143"/>
    <lineage>
        <taxon>Eukaryota</taxon>
        <taxon>Viridiplantae</taxon>
        <taxon>Streptophyta</taxon>
        <taxon>Embryophyta</taxon>
        <taxon>Tracheophyta</taxon>
        <taxon>Spermatophyta</taxon>
        <taxon>Magnoliopsida</taxon>
        <taxon>eudicotyledons</taxon>
        <taxon>Gunneridae</taxon>
        <taxon>Pentapetalae</taxon>
        <taxon>rosids</taxon>
        <taxon>malvids</taxon>
        <taxon>Malvales</taxon>
        <taxon>Malvaceae</taxon>
        <taxon>Grewioideae</taxon>
        <taxon>Apeibeae</taxon>
        <taxon>Corchorus</taxon>
    </lineage>
</organism>
<proteinExistence type="inferred from homology"/>
<evidence type="ECO:0000256" key="6">
    <source>
        <dbReference type="ARBA" id="ARBA00022679"/>
    </source>
</evidence>
<dbReference type="InterPro" id="IPR011012">
    <property type="entry name" value="Longin-like_dom_sf"/>
</dbReference>
<dbReference type="FunFam" id="3.40.50.2000:FF:000020">
    <property type="entry name" value="Glycosyltransferase"/>
    <property type="match status" value="1"/>
</dbReference>
<protein>
    <submittedName>
        <fullName evidence="10">UDP-glucuronosyl/UDP-glucosyltransferase</fullName>
    </submittedName>
</protein>
<dbReference type="InterPro" id="IPR002213">
    <property type="entry name" value="UDP_glucos_trans"/>
</dbReference>
<dbReference type="Gramene" id="OMO51300">
    <property type="protein sequence ID" value="OMO51300"/>
    <property type="gene ID" value="CCACVL1_29868"/>
</dbReference>
<dbReference type="OMA" id="EGAPNDC"/>
<dbReference type="Pfam" id="PF00201">
    <property type="entry name" value="UDPGT"/>
    <property type="match status" value="1"/>
</dbReference>
<evidence type="ECO:0000313" key="11">
    <source>
        <dbReference type="Proteomes" id="UP000188268"/>
    </source>
</evidence>
<comment type="caution">
    <text evidence="10">The sequence shown here is derived from an EMBL/GenBank/DDBJ whole genome shotgun (WGS) entry which is preliminary data.</text>
</comment>
<evidence type="ECO:0000256" key="3">
    <source>
        <dbReference type="ARBA" id="ARBA00009995"/>
    </source>
</evidence>
<keyword evidence="6 10" id="KW-0808">Transferase</keyword>
<evidence type="ECO:0000256" key="2">
    <source>
        <dbReference type="ARBA" id="ARBA00004555"/>
    </source>
</evidence>
<keyword evidence="5" id="KW-0328">Glycosyltransferase</keyword>
<keyword evidence="9" id="KW-0333">Golgi apparatus</keyword>
<dbReference type="GO" id="GO:0030008">
    <property type="term" value="C:TRAPP complex"/>
    <property type="evidence" value="ECO:0007669"/>
    <property type="project" value="InterPro"/>
</dbReference>
<evidence type="ECO:0000256" key="7">
    <source>
        <dbReference type="ARBA" id="ARBA00022824"/>
    </source>
</evidence>
<sequence length="647" mass="71766">MQFFGGSEISPSPPVPTTAGNNAHMMYVFNRNGVCLLYREWNRPLHTLNSQQDHKLMFGLLFSLKSLTAKMDPISSDKGNLGVPQLPGQGCSFHSFRTNTYKLSFMETPSGIKIILVTNPRTGDLREALKYIYNLYVEYVAKNPLYTPGTSIRCELFSTALDQYVRRIAYLFVSLLAMEEAVVLYPTPPIGHLRAMVELGKVILSHQPWLSIHVLIATPPYQADATAPYIAAVSNSFPSITFHRLPEITLPPSSNIVNHEELTFEVLRLNNPYLQDALVSISKKYKIQALVMDFFISVGFQVAKELNIPPYYLNTCAAGTLASFFYLPTLDKQTTKSFKDMEGFVHVPGVPPIPPKDMIKPLLDRAKKAYEYFFECSIAMSKSAGIITNTFEALEPRVIKAIGNGLCVPDGPTPPIYCIGPLIASVDEEKNGLAECLTWLDLQPSKSVVFLCFGSLGLFSKEQLGEIAMGLERSGQRFLWVVRNPPSGNLGVAIKEQGEPDLNALLPEGFLERTKDRGLVVKSWAPQMAVLNHDSVGGFVTHCGWNSVLEAVTAGVPMVAWPLYAEQRLNRVLLVEEMEIALPMVESENGFVNADEVEKRVRDLMESKQGKVVREKITAMKEAAKAALSEGGSSRVQLAKLVESWKH</sequence>
<dbReference type="Gene3D" id="3.40.50.2000">
    <property type="entry name" value="Glycogen Phosphorylase B"/>
    <property type="match status" value="2"/>
</dbReference>
<gene>
    <name evidence="10" type="ORF">CCACVL1_29868</name>
</gene>
<dbReference type="PANTHER" id="PTHR48048">
    <property type="entry name" value="GLYCOSYLTRANSFERASE"/>
    <property type="match status" value="1"/>
</dbReference>
<dbReference type="FunFam" id="3.30.450.70:FF:000006">
    <property type="entry name" value="Trafficking particle complex subunit 1"/>
    <property type="match status" value="1"/>
</dbReference>
<dbReference type="GO" id="GO:0035251">
    <property type="term" value="F:UDP-glucosyltransferase activity"/>
    <property type="evidence" value="ECO:0007669"/>
    <property type="project" value="InterPro"/>
</dbReference>
<keyword evidence="11" id="KW-1185">Reference proteome</keyword>
<reference evidence="10 11" key="1">
    <citation type="submission" date="2013-09" db="EMBL/GenBank/DDBJ databases">
        <title>Corchorus capsularis genome sequencing.</title>
        <authorList>
            <person name="Alam M."/>
            <person name="Haque M.S."/>
            <person name="Islam M.S."/>
            <person name="Emdad E.M."/>
            <person name="Islam M.M."/>
            <person name="Ahmed B."/>
            <person name="Halim A."/>
            <person name="Hossen Q.M.M."/>
            <person name="Hossain M.Z."/>
            <person name="Ahmed R."/>
            <person name="Khan M.M."/>
            <person name="Islam R."/>
            <person name="Rashid M.M."/>
            <person name="Khan S.A."/>
            <person name="Rahman M.S."/>
            <person name="Alam M."/>
        </authorList>
    </citation>
    <scope>NUCLEOTIDE SEQUENCE [LARGE SCALE GENOMIC DNA]</scope>
    <source>
        <strain evidence="11">cv. CVL-1</strain>
        <tissue evidence="10">Whole seedling</tissue>
    </source>
</reference>
<dbReference type="CDD" id="cd03784">
    <property type="entry name" value="GT1_Gtf-like"/>
    <property type="match status" value="1"/>
</dbReference>
<dbReference type="CDD" id="cd14855">
    <property type="entry name" value="TRAPPC1_MUM2"/>
    <property type="match status" value="1"/>
</dbReference>
<keyword evidence="4" id="KW-0813">Transport</keyword>
<dbReference type="SUPFAM" id="SSF53756">
    <property type="entry name" value="UDP-Glycosyltransferase/glycogen phosphorylase"/>
    <property type="match status" value="1"/>
</dbReference>
<dbReference type="SUPFAM" id="SSF64356">
    <property type="entry name" value="SNARE-like"/>
    <property type="match status" value="1"/>
</dbReference>
<evidence type="ECO:0000256" key="4">
    <source>
        <dbReference type="ARBA" id="ARBA00022448"/>
    </source>
</evidence>
<evidence type="ECO:0000256" key="9">
    <source>
        <dbReference type="ARBA" id="ARBA00023034"/>
    </source>
</evidence>
<keyword evidence="7" id="KW-0256">Endoplasmic reticulum</keyword>
<dbReference type="GO" id="GO:0016192">
    <property type="term" value="P:vesicle-mediated transport"/>
    <property type="evidence" value="ECO:0007669"/>
    <property type="project" value="UniProtKB-KW"/>
</dbReference>
<dbReference type="GO" id="GO:0005783">
    <property type="term" value="C:endoplasmic reticulum"/>
    <property type="evidence" value="ECO:0007669"/>
    <property type="project" value="UniProtKB-SubCell"/>
</dbReference>
<dbReference type="PANTHER" id="PTHR48048:SF30">
    <property type="entry name" value="GLYCOSYLTRANSFERASE"/>
    <property type="match status" value="1"/>
</dbReference>
<dbReference type="AlphaFoldDB" id="A0A1R3FZV2"/>
<dbReference type="GO" id="GO:0005794">
    <property type="term" value="C:Golgi apparatus"/>
    <property type="evidence" value="ECO:0007669"/>
    <property type="project" value="UniProtKB-SubCell"/>
</dbReference>
<dbReference type="Gene3D" id="3.30.450.70">
    <property type="match status" value="1"/>
</dbReference>